<dbReference type="InterPro" id="IPR033434">
    <property type="entry name" value="MucB/RseB_N"/>
</dbReference>
<accession>A0A1C5GKG0</accession>
<dbReference type="Pfam" id="PF03888">
    <property type="entry name" value="MucB_RseB"/>
    <property type="match status" value="1"/>
</dbReference>
<keyword evidence="5" id="KW-1185">Reference proteome</keyword>
<evidence type="ECO:0000259" key="3">
    <source>
        <dbReference type="Pfam" id="PF03888"/>
    </source>
</evidence>
<dbReference type="SUPFAM" id="SSF89392">
    <property type="entry name" value="Prokaryotic lipoproteins and lipoprotein localization factors"/>
    <property type="match status" value="1"/>
</dbReference>
<gene>
    <name evidence="4" type="ORF">GA0070613_0029</name>
</gene>
<evidence type="ECO:0000313" key="5">
    <source>
        <dbReference type="Proteomes" id="UP000198221"/>
    </source>
</evidence>
<reference evidence="5" key="1">
    <citation type="submission" date="2016-06" db="EMBL/GenBank/DDBJ databases">
        <authorList>
            <person name="Varghese N."/>
            <person name="Submissions Spin"/>
        </authorList>
    </citation>
    <scope>NUCLEOTIDE SEQUENCE [LARGE SCALE GENOMIC DNA]</scope>
    <source>
        <strain evidence="5">DSM 43819</strain>
    </source>
</reference>
<dbReference type="Gene3D" id="2.50.20.10">
    <property type="entry name" value="Lipoprotein localisation LolA/LolB/LppX"/>
    <property type="match status" value="1"/>
</dbReference>
<proteinExistence type="predicted"/>
<feature type="compositionally biased region" description="Low complexity" evidence="1">
    <location>
        <begin position="263"/>
        <end position="274"/>
    </location>
</feature>
<feature type="transmembrane region" description="Helical" evidence="2">
    <location>
        <begin position="12"/>
        <end position="34"/>
    </location>
</feature>
<keyword evidence="2" id="KW-0472">Membrane</keyword>
<feature type="domain" description="MucB/RseB N-terminal" evidence="3">
    <location>
        <begin position="95"/>
        <end position="240"/>
    </location>
</feature>
<dbReference type="Proteomes" id="UP000198221">
    <property type="component" value="Chromosome I"/>
</dbReference>
<organism evidence="4 5">
    <name type="scientific">Micromonospora inositola</name>
    <dbReference type="NCBI Taxonomy" id="47865"/>
    <lineage>
        <taxon>Bacteria</taxon>
        <taxon>Bacillati</taxon>
        <taxon>Actinomycetota</taxon>
        <taxon>Actinomycetes</taxon>
        <taxon>Micromonosporales</taxon>
        <taxon>Micromonosporaceae</taxon>
        <taxon>Micromonospora</taxon>
    </lineage>
</organism>
<evidence type="ECO:0000256" key="1">
    <source>
        <dbReference type="SAM" id="MobiDB-lite"/>
    </source>
</evidence>
<keyword evidence="2" id="KW-0812">Transmembrane</keyword>
<evidence type="ECO:0000313" key="4">
    <source>
        <dbReference type="EMBL" id="SCG34294.1"/>
    </source>
</evidence>
<sequence>MSVLKNRATLRWLVPVTAGVAVIGGGAAVGTFAADAEPALPPRTAAQLLVDLQTSRLDGLSGTVVQRADLGLPPLANLAGMAGGNELTTLLTGTHTLRVWYSGEERQRVALLDTLGERDVIRDGRDVWVWESRTNTATHRTLPAEHSAPPSVPATPAEAADRALAAVDPTTAVTVGRSARVAGRDAYELVLTPRDADSLVHQVRIALDAKEHVPLRFEILADGTDKPAVEVAFTQVDFARPDADQFRFNPPPGVTVKEEPADKALPGGKAAPDGKAGHRPDGEAGDRPDGTDVRTVGTGWTTVVVARLDAAGPAGGAKAGGAKAGTAKVGDPAAGADQVAGLLATLPKVSGDWGSGRLLTGKLFSVLLTDDGRVLAGLVTPERLYQAARG</sequence>
<dbReference type="AlphaFoldDB" id="A0A1C5GKG0"/>
<evidence type="ECO:0000256" key="2">
    <source>
        <dbReference type="SAM" id="Phobius"/>
    </source>
</evidence>
<dbReference type="EMBL" id="LT607754">
    <property type="protein sequence ID" value="SCG34294.1"/>
    <property type="molecule type" value="Genomic_DNA"/>
</dbReference>
<dbReference type="PANTHER" id="PTHR37507">
    <property type="entry name" value="SPORULATION PROTEIN YDCC"/>
    <property type="match status" value="1"/>
</dbReference>
<dbReference type="InterPro" id="IPR029046">
    <property type="entry name" value="LolA/LolB/LppX"/>
</dbReference>
<dbReference type="PANTHER" id="PTHR37507:SF2">
    <property type="entry name" value="SPORULATION PROTEIN YDCC"/>
    <property type="match status" value="1"/>
</dbReference>
<protein>
    <submittedName>
        <fullName evidence="4">Outer membrane lipoprotein-sorting protein</fullName>
    </submittedName>
</protein>
<feature type="compositionally biased region" description="Basic and acidic residues" evidence="1">
    <location>
        <begin position="275"/>
        <end position="292"/>
    </location>
</feature>
<dbReference type="InterPro" id="IPR052944">
    <property type="entry name" value="Sporulation_related"/>
</dbReference>
<dbReference type="OrthoDB" id="4822274at2"/>
<keyword evidence="4" id="KW-0449">Lipoprotein</keyword>
<keyword evidence="2" id="KW-1133">Transmembrane helix</keyword>
<feature type="region of interest" description="Disordered" evidence="1">
    <location>
        <begin position="243"/>
        <end position="296"/>
    </location>
</feature>
<dbReference type="RefSeq" id="WP_089015646.1">
    <property type="nucleotide sequence ID" value="NZ_LT607754.1"/>
</dbReference>
<name>A0A1C5GKG0_9ACTN</name>